<evidence type="ECO:0000313" key="1">
    <source>
        <dbReference type="EMBL" id="QYD70783.1"/>
    </source>
</evidence>
<reference evidence="1 2" key="1">
    <citation type="submission" date="2021-07" db="EMBL/GenBank/DDBJ databases">
        <title>Paraburkholderia edwinii protects Aspergillus sp. from phenazines by acting as a toxin sponge.</title>
        <authorList>
            <person name="Dahlstrom K.M."/>
            <person name="Newman D.K."/>
        </authorList>
    </citation>
    <scope>NUCLEOTIDE SEQUENCE [LARGE SCALE GENOMIC DNA]</scope>
    <source>
        <strain evidence="1 2">Pe01</strain>
    </source>
</reference>
<name>A0ABX8UP42_9BURK</name>
<keyword evidence="2" id="KW-1185">Reference proteome</keyword>
<evidence type="ECO:0000313" key="2">
    <source>
        <dbReference type="Proteomes" id="UP000826462"/>
    </source>
</evidence>
<sequence length="86" mass="9765">MKAAGDQSLRLLVEKWLAPLSATPLRVTHFGRTRHDGTRYVRVEASSVDGPRALFFFRHDDGCWCVFPPTVDRVTRLSEQFAFEAA</sequence>
<accession>A0ABX8UP42</accession>
<dbReference type="Proteomes" id="UP000826462">
    <property type="component" value="Chromosome 1"/>
</dbReference>
<proteinExistence type="predicted"/>
<evidence type="ECO:0008006" key="3">
    <source>
        <dbReference type="Google" id="ProtNLM"/>
    </source>
</evidence>
<dbReference type="EMBL" id="CP080095">
    <property type="protein sequence ID" value="QYD70783.1"/>
    <property type="molecule type" value="Genomic_DNA"/>
</dbReference>
<organism evidence="1 2">
    <name type="scientific">Paraburkholderia edwinii</name>
    <dbReference type="NCBI Taxonomy" id="2861782"/>
    <lineage>
        <taxon>Bacteria</taxon>
        <taxon>Pseudomonadati</taxon>
        <taxon>Pseudomonadota</taxon>
        <taxon>Betaproteobacteria</taxon>
        <taxon>Burkholderiales</taxon>
        <taxon>Burkholderiaceae</taxon>
        <taxon>Paraburkholderia</taxon>
    </lineage>
</organism>
<protein>
    <recommendedName>
        <fullName evidence="3">WYL domain-containing protein</fullName>
    </recommendedName>
</protein>
<dbReference type="RefSeq" id="WP_219800087.1">
    <property type="nucleotide sequence ID" value="NZ_CP080095.1"/>
</dbReference>
<gene>
    <name evidence="1" type="ORF">KZJ38_02715</name>
</gene>